<evidence type="ECO:0000313" key="2">
    <source>
        <dbReference type="EMBL" id="OCK80236.1"/>
    </source>
</evidence>
<dbReference type="InterPro" id="IPR055235">
    <property type="entry name" value="ASD1_cat"/>
</dbReference>
<dbReference type="Pfam" id="PF22848">
    <property type="entry name" value="ASD1_dom"/>
    <property type="match status" value="1"/>
</dbReference>
<dbReference type="Proteomes" id="UP000250266">
    <property type="component" value="Unassembled WGS sequence"/>
</dbReference>
<sequence>MTSKASPFKGAGNGWESIGPLKYNPDHMADWNYFNSDGFGLLEYLEWAEDMKTERVLAICSNFSLDVWEVKLAPPSLKPA</sequence>
<keyword evidence="2" id="KW-0378">Hydrolase</keyword>
<gene>
    <name evidence="2" type="ORF">K432DRAFT_382417</name>
</gene>
<evidence type="ECO:0000259" key="1">
    <source>
        <dbReference type="Pfam" id="PF22848"/>
    </source>
</evidence>
<name>A0A8E2EA30_9PEZI</name>
<protein>
    <submittedName>
        <fullName evidence="2">Glycoside hydrolase family 51 protein</fullName>
    </submittedName>
</protein>
<proteinExistence type="predicted"/>
<dbReference type="OrthoDB" id="406864at2759"/>
<dbReference type="Gene3D" id="3.20.20.80">
    <property type="entry name" value="Glycosidases"/>
    <property type="match status" value="1"/>
</dbReference>
<dbReference type="EMBL" id="KV744969">
    <property type="protein sequence ID" value="OCK80236.1"/>
    <property type="molecule type" value="Genomic_DNA"/>
</dbReference>
<feature type="domain" description="Alpha-L-arabinofuranosidase 1 catalytic" evidence="1">
    <location>
        <begin position="16"/>
        <end position="69"/>
    </location>
</feature>
<organism evidence="2 3">
    <name type="scientific">Lepidopterella palustris CBS 459.81</name>
    <dbReference type="NCBI Taxonomy" id="1314670"/>
    <lineage>
        <taxon>Eukaryota</taxon>
        <taxon>Fungi</taxon>
        <taxon>Dikarya</taxon>
        <taxon>Ascomycota</taxon>
        <taxon>Pezizomycotina</taxon>
        <taxon>Dothideomycetes</taxon>
        <taxon>Pleosporomycetidae</taxon>
        <taxon>Mytilinidiales</taxon>
        <taxon>Argynnaceae</taxon>
        <taxon>Lepidopterella</taxon>
    </lineage>
</organism>
<keyword evidence="3" id="KW-1185">Reference proteome</keyword>
<evidence type="ECO:0000313" key="3">
    <source>
        <dbReference type="Proteomes" id="UP000250266"/>
    </source>
</evidence>
<dbReference type="AlphaFoldDB" id="A0A8E2EA30"/>
<accession>A0A8E2EA30</accession>
<dbReference type="GO" id="GO:0016787">
    <property type="term" value="F:hydrolase activity"/>
    <property type="evidence" value="ECO:0007669"/>
    <property type="project" value="UniProtKB-KW"/>
</dbReference>
<reference evidence="2 3" key="1">
    <citation type="journal article" date="2016" name="Nat. Commun.">
        <title>Ectomycorrhizal ecology is imprinted in the genome of the dominant symbiotic fungus Cenococcum geophilum.</title>
        <authorList>
            <consortium name="DOE Joint Genome Institute"/>
            <person name="Peter M."/>
            <person name="Kohler A."/>
            <person name="Ohm R.A."/>
            <person name="Kuo A."/>
            <person name="Krutzmann J."/>
            <person name="Morin E."/>
            <person name="Arend M."/>
            <person name="Barry K.W."/>
            <person name="Binder M."/>
            <person name="Choi C."/>
            <person name="Clum A."/>
            <person name="Copeland A."/>
            <person name="Grisel N."/>
            <person name="Haridas S."/>
            <person name="Kipfer T."/>
            <person name="LaButti K."/>
            <person name="Lindquist E."/>
            <person name="Lipzen A."/>
            <person name="Maire R."/>
            <person name="Meier B."/>
            <person name="Mihaltcheva S."/>
            <person name="Molinier V."/>
            <person name="Murat C."/>
            <person name="Poggeler S."/>
            <person name="Quandt C.A."/>
            <person name="Sperisen C."/>
            <person name="Tritt A."/>
            <person name="Tisserant E."/>
            <person name="Crous P.W."/>
            <person name="Henrissat B."/>
            <person name="Nehls U."/>
            <person name="Egli S."/>
            <person name="Spatafora J.W."/>
            <person name="Grigoriev I.V."/>
            <person name="Martin F.M."/>
        </authorList>
    </citation>
    <scope>NUCLEOTIDE SEQUENCE [LARGE SCALE GENOMIC DNA]</scope>
    <source>
        <strain evidence="2 3">CBS 459.81</strain>
    </source>
</reference>